<keyword evidence="7" id="KW-0472">Membrane</keyword>
<evidence type="ECO:0000256" key="6">
    <source>
        <dbReference type="RuleBase" id="RU000461"/>
    </source>
</evidence>
<dbReference type="PROSITE" id="PS00086">
    <property type="entry name" value="CYTOCHROME_P450"/>
    <property type="match status" value="1"/>
</dbReference>
<dbReference type="GO" id="GO:0016705">
    <property type="term" value="F:oxidoreductase activity, acting on paired donors, with incorporation or reduction of molecular oxygen"/>
    <property type="evidence" value="ECO:0007669"/>
    <property type="project" value="InterPro"/>
</dbReference>
<dbReference type="GO" id="GO:0005506">
    <property type="term" value="F:iron ion binding"/>
    <property type="evidence" value="ECO:0007669"/>
    <property type="project" value="InterPro"/>
</dbReference>
<sequence length="549" mass="62382">MLSSINFEGAELRLLAFAGIVFLILYLFISFLYKRNRKGLSAVPGPPGLPIIGNTLQLGRYPHRKCQEWAAEYGEVFKVQIGWENWVFLNSPEAVKEIMDKQSAITSGRQPMPVLSDIISGGKRFLLMTYSPPWRKLRAIVHKLLTPKASSVFKPSQEFEAKQLLFDILTDNKNQEEFYLHVRRYTTSVVMTSTYGRRVPSWDCEDVREIYGLMQEFSESATPGAYIAELVPPLGKLPTALQWWRASAEKKYRRQRDIWMKYWNSLLQQVSAGTAPECFVKQFAEGDYRKQDISETQAAFVAGTMIEAGSETTSSALNSAIKYLAKFPEAQRQAHAELDRIIGDNRIPTFDDEDALQFIRATVKEVLRIRPVTKIGSPHYTTADVVYKGYVIPKNTIVSLCQYTIHFDTKKWRSPETFDPSRYLSYPLKAGAYAAAANPNERDHFDFGAGRRICPGMHLAENSLFITIACILWLLEIKPPIDENGVEGEVDVSDEAYEEGVNTLPKPYKIRFVPRSEKRVHVLRESWDEAQKNGFHLGGVQVDVNGVVR</sequence>
<keyword evidence="4 5" id="KW-0408">Iron</keyword>
<evidence type="ECO:0000256" key="1">
    <source>
        <dbReference type="ARBA" id="ARBA00010617"/>
    </source>
</evidence>
<keyword evidence="6" id="KW-0503">Monooxygenase</keyword>
<organism evidence="8 9">
    <name type="scientific">Setomelanomma holmii</name>
    <dbReference type="NCBI Taxonomy" id="210430"/>
    <lineage>
        <taxon>Eukaryota</taxon>
        <taxon>Fungi</taxon>
        <taxon>Dikarya</taxon>
        <taxon>Ascomycota</taxon>
        <taxon>Pezizomycotina</taxon>
        <taxon>Dothideomycetes</taxon>
        <taxon>Pleosporomycetidae</taxon>
        <taxon>Pleosporales</taxon>
        <taxon>Pleosporineae</taxon>
        <taxon>Phaeosphaeriaceae</taxon>
        <taxon>Setomelanomma</taxon>
    </lineage>
</organism>
<comment type="cofactor">
    <cofactor evidence="5">
        <name>heme</name>
        <dbReference type="ChEBI" id="CHEBI:30413"/>
    </cofactor>
</comment>
<evidence type="ECO:0000256" key="2">
    <source>
        <dbReference type="ARBA" id="ARBA00022723"/>
    </source>
</evidence>
<dbReference type="PANTHER" id="PTHR46300">
    <property type="entry name" value="P450, PUTATIVE (EUROFUNG)-RELATED-RELATED"/>
    <property type="match status" value="1"/>
</dbReference>
<feature type="transmembrane region" description="Helical" evidence="7">
    <location>
        <begin position="12"/>
        <end position="33"/>
    </location>
</feature>
<evidence type="ECO:0000256" key="5">
    <source>
        <dbReference type="PIRSR" id="PIRSR602401-1"/>
    </source>
</evidence>
<protein>
    <submittedName>
        <fullName evidence="8">O-methylsterigmatocystin oxidoreductase</fullName>
    </submittedName>
</protein>
<proteinExistence type="inferred from homology"/>
<dbReference type="PRINTS" id="PR00463">
    <property type="entry name" value="EP450I"/>
</dbReference>
<evidence type="ECO:0000313" key="9">
    <source>
        <dbReference type="Proteomes" id="UP000799777"/>
    </source>
</evidence>
<dbReference type="SUPFAM" id="SSF48264">
    <property type="entry name" value="Cytochrome P450"/>
    <property type="match status" value="1"/>
</dbReference>
<accession>A0A9P4LJ92</accession>
<dbReference type="EMBL" id="ML978228">
    <property type="protein sequence ID" value="KAF2027348.1"/>
    <property type="molecule type" value="Genomic_DNA"/>
</dbReference>
<dbReference type="InterPro" id="IPR002401">
    <property type="entry name" value="Cyt_P450_E_grp-I"/>
</dbReference>
<evidence type="ECO:0000256" key="7">
    <source>
        <dbReference type="SAM" id="Phobius"/>
    </source>
</evidence>
<keyword evidence="3 6" id="KW-0560">Oxidoreductase</keyword>
<dbReference type="OrthoDB" id="1103324at2759"/>
<name>A0A9P4LJ92_9PLEO</name>
<dbReference type="PANTHER" id="PTHR46300:SF11">
    <property type="entry name" value="OXIDOREDUCTASE, PUTATIVE-RELATED"/>
    <property type="match status" value="1"/>
</dbReference>
<evidence type="ECO:0000256" key="3">
    <source>
        <dbReference type="ARBA" id="ARBA00023002"/>
    </source>
</evidence>
<evidence type="ECO:0000256" key="4">
    <source>
        <dbReference type="ARBA" id="ARBA00023004"/>
    </source>
</evidence>
<keyword evidence="2 5" id="KW-0479">Metal-binding</keyword>
<dbReference type="InterPro" id="IPR036396">
    <property type="entry name" value="Cyt_P450_sf"/>
</dbReference>
<dbReference type="InterPro" id="IPR017972">
    <property type="entry name" value="Cyt_P450_CS"/>
</dbReference>
<gene>
    <name evidence="8" type="ORF">EK21DRAFT_114974</name>
</gene>
<feature type="binding site" description="axial binding residue" evidence="5">
    <location>
        <position position="454"/>
    </location>
    <ligand>
        <name>heme</name>
        <dbReference type="ChEBI" id="CHEBI:30413"/>
    </ligand>
    <ligandPart>
        <name>Fe</name>
        <dbReference type="ChEBI" id="CHEBI:18248"/>
    </ligandPart>
</feature>
<dbReference type="Proteomes" id="UP000799777">
    <property type="component" value="Unassembled WGS sequence"/>
</dbReference>
<dbReference type="PRINTS" id="PR00385">
    <property type="entry name" value="P450"/>
</dbReference>
<evidence type="ECO:0000313" key="8">
    <source>
        <dbReference type="EMBL" id="KAF2027348.1"/>
    </source>
</evidence>
<dbReference type="Gene3D" id="1.10.630.10">
    <property type="entry name" value="Cytochrome P450"/>
    <property type="match status" value="1"/>
</dbReference>
<dbReference type="InterPro" id="IPR001128">
    <property type="entry name" value="Cyt_P450"/>
</dbReference>
<keyword evidence="5 6" id="KW-0349">Heme</keyword>
<keyword evidence="7" id="KW-1133">Transmembrane helix</keyword>
<dbReference type="InterPro" id="IPR050364">
    <property type="entry name" value="Cytochrome_P450_fung"/>
</dbReference>
<dbReference type="CDD" id="cd11065">
    <property type="entry name" value="CYP64-like"/>
    <property type="match status" value="1"/>
</dbReference>
<comment type="similarity">
    <text evidence="1 6">Belongs to the cytochrome P450 family.</text>
</comment>
<dbReference type="Pfam" id="PF00067">
    <property type="entry name" value="p450"/>
    <property type="match status" value="1"/>
</dbReference>
<reference evidence="8" key="1">
    <citation type="journal article" date="2020" name="Stud. Mycol.">
        <title>101 Dothideomycetes genomes: a test case for predicting lifestyles and emergence of pathogens.</title>
        <authorList>
            <person name="Haridas S."/>
            <person name="Albert R."/>
            <person name="Binder M."/>
            <person name="Bloem J."/>
            <person name="Labutti K."/>
            <person name="Salamov A."/>
            <person name="Andreopoulos B."/>
            <person name="Baker S."/>
            <person name="Barry K."/>
            <person name="Bills G."/>
            <person name="Bluhm B."/>
            <person name="Cannon C."/>
            <person name="Castanera R."/>
            <person name="Culley D."/>
            <person name="Daum C."/>
            <person name="Ezra D."/>
            <person name="Gonzalez J."/>
            <person name="Henrissat B."/>
            <person name="Kuo A."/>
            <person name="Liang C."/>
            <person name="Lipzen A."/>
            <person name="Lutzoni F."/>
            <person name="Magnuson J."/>
            <person name="Mondo S."/>
            <person name="Nolan M."/>
            <person name="Ohm R."/>
            <person name="Pangilinan J."/>
            <person name="Park H.-J."/>
            <person name="Ramirez L."/>
            <person name="Alfaro M."/>
            <person name="Sun H."/>
            <person name="Tritt A."/>
            <person name="Yoshinaga Y."/>
            <person name="Zwiers L.-H."/>
            <person name="Turgeon B."/>
            <person name="Goodwin S."/>
            <person name="Spatafora J."/>
            <person name="Crous P."/>
            <person name="Grigoriev I."/>
        </authorList>
    </citation>
    <scope>NUCLEOTIDE SEQUENCE</scope>
    <source>
        <strain evidence="8">CBS 110217</strain>
    </source>
</reference>
<dbReference type="GO" id="GO:0004497">
    <property type="term" value="F:monooxygenase activity"/>
    <property type="evidence" value="ECO:0007669"/>
    <property type="project" value="UniProtKB-KW"/>
</dbReference>
<comment type="caution">
    <text evidence="8">The sequence shown here is derived from an EMBL/GenBank/DDBJ whole genome shotgun (WGS) entry which is preliminary data.</text>
</comment>
<dbReference type="AlphaFoldDB" id="A0A9P4LJ92"/>
<dbReference type="GO" id="GO:0020037">
    <property type="term" value="F:heme binding"/>
    <property type="evidence" value="ECO:0007669"/>
    <property type="project" value="InterPro"/>
</dbReference>
<keyword evidence="9" id="KW-1185">Reference proteome</keyword>
<keyword evidence="7" id="KW-0812">Transmembrane</keyword>